<dbReference type="PANTHER" id="PTHR36930:SF1">
    <property type="entry name" value="MOSC DOMAIN-CONTAINING PROTEIN"/>
    <property type="match status" value="1"/>
</dbReference>
<proteinExistence type="predicted"/>
<reference evidence="2 3" key="1">
    <citation type="submission" date="2022-06" db="EMBL/GenBank/DDBJ databases">
        <title>Mesorhizobium sp. strain RP14 Genome sequencing and assembly.</title>
        <authorList>
            <person name="Kim I."/>
        </authorList>
    </citation>
    <scope>NUCLEOTIDE SEQUENCE [LARGE SCALE GENOMIC DNA]</scope>
    <source>
        <strain evidence="3">RP14(2022)</strain>
    </source>
</reference>
<dbReference type="EMBL" id="JAMXQS010000004">
    <property type="protein sequence ID" value="MCO6049977.1"/>
    <property type="molecule type" value="Genomic_DNA"/>
</dbReference>
<organism evidence="2 3">
    <name type="scientific">Mesorhizobium liriopis</name>
    <dbReference type="NCBI Taxonomy" id="2953882"/>
    <lineage>
        <taxon>Bacteria</taxon>
        <taxon>Pseudomonadati</taxon>
        <taxon>Pseudomonadota</taxon>
        <taxon>Alphaproteobacteria</taxon>
        <taxon>Hyphomicrobiales</taxon>
        <taxon>Phyllobacteriaceae</taxon>
        <taxon>Mesorhizobium</taxon>
    </lineage>
</organism>
<sequence length="204" mass="22592">MPMQHVLFEDAARKIIPARKLEGTVAGVYRAGGAHFETEAVDELVLGFEGIAGDLHAGWTRRSGSREPWYKRGTEMRNERQLTLVAPSELALVASAMAIRSVEPEWLGANLSLDGIPHLSMLPSGTLIFFESGATLKVDAQNGPCRDAGRQIALRARIDDPQKGELLFPRVAKRLRGLVAWVERPGTIRRGETAKLRIPEQWIY</sequence>
<comment type="caution">
    <text evidence="2">The sequence shown here is derived from an EMBL/GenBank/DDBJ whole genome shotgun (WGS) entry which is preliminary data.</text>
</comment>
<dbReference type="InterPro" id="IPR005302">
    <property type="entry name" value="MoCF_Sase_C"/>
</dbReference>
<dbReference type="PANTHER" id="PTHR36930">
    <property type="entry name" value="METAL-SULFUR CLUSTER BIOSYNTHESIS PROTEINS YUAD-RELATED"/>
    <property type="match status" value="1"/>
</dbReference>
<evidence type="ECO:0000313" key="2">
    <source>
        <dbReference type="EMBL" id="MCO6049977.1"/>
    </source>
</evidence>
<protein>
    <submittedName>
        <fullName evidence="2">Molybdenum cofactor sulfurase</fullName>
    </submittedName>
</protein>
<name>A0ABT1C574_9HYPH</name>
<dbReference type="InterPro" id="IPR052716">
    <property type="entry name" value="MOSC_domain"/>
</dbReference>
<dbReference type="Pfam" id="PF03473">
    <property type="entry name" value="MOSC"/>
    <property type="match status" value="1"/>
</dbReference>
<keyword evidence="3" id="KW-1185">Reference proteome</keyword>
<dbReference type="InterPro" id="IPR011037">
    <property type="entry name" value="Pyrv_Knase-like_insert_dom_sf"/>
</dbReference>
<evidence type="ECO:0000313" key="3">
    <source>
        <dbReference type="Proteomes" id="UP001205906"/>
    </source>
</evidence>
<dbReference type="PROSITE" id="PS51340">
    <property type="entry name" value="MOSC"/>
    <property type="match status" value="1"/>
</dbReference>
<dbReference type="SUPFAM" id="SSF50800">
    <property type="entry name" value="PK beta-barrel domain-like"/>
    <property type="match status" value="1"/>
</dbReference>
<dbReference type="Proteomes" id="UP001205906">
    <property type="component" value="Unassembled WGS sequence"/>
</dbReference>
<accession>A0ABT1C574</accession>
<feature type="domain" description="MOSC" evidence="1">
    <location>
        <begin position="38"/>
        <end position="197"/>
    </location>
</feature>
<dbReference type="Gene3D" id="2.40.33.20">
    <property type="entry name" value="PK beta-barrel domain-like"/>
    <property type="match status" value="1"/>
</dbReference>
<evidence type="ECO:0000259" key="1">
    <source>
        <dbReference type="PROSITE" id="PS51340"/>
    </source>
</evidence>
<gene>
    <name evidence="2" type="ORF">NGM99_09240</name>
</gene>